<evidence type="ECO:0000313" key="2">
    <source>
        <dbReference type="Proteomes" id="UP000618579"/>
    </source>
</evidence>
<dbReference type="EMBL" id="WHNZ01000030">
    <property type="protein sequence ID" value="NOV01315.1"/>
    <property type="molecule type" value="Genomic_DNA"/>
</dbReference>
<evidence type="ECO:0000313" key="1">
    <source>
        <dbReference type="EMBL" id="NOV01315.1"/>
    </source>
</evidence>
<keyword evidence="2" id="KW-1185">Reference proteome</keyword>
<dbReference type="Proteomes" id="UP000618579">
    <property type="component" value="Unassembled WGS sequence"/>
</dbReference>
<comment type="caution">
    <text evidence="1">The sequence shown here is derived from an EMBL/GenBank/DDBJ whole genome shotgun (WGS) entry which is preliminary data.</text>
</comment>
<name>A0ABX1ZMJ4_9BACL</name>
<sequence length="88" mass="10330">MIMDWLEPTIEKRALDLIEVADEESNDLYEKFISIAAELKADLPESSWSKLYELENLFNLKSNRVVQFAYKTGIQDSLNFINEMRKII</sequence>
<organism evidence="1 2">
    <name type="scientific">Paenibacillus planticolens</name>
    <dbReference type="NCBI Taxonomy" id="2654976"/>
    <lineage>
        <taxon>Bacteria</taxon>
        <taxon>Bacillati</taxon>
        <taxon>Bacillota</taxon>
        <taxon>Bacilli</taxon>
        <taxon>Bacillales</taxon>
        <taxon>Paenibacillaceae</taxon>
        <taxon>Paenibacillus</taxon>
    </lineage>
</organism>
<proteinExistence type="predicted"/>
<dbReference type="RefSeq" id="WP_171684140.1">
    <property type="nucleotide sequence ID" value="NZ_WHNZ01000030.1"/>
</dbReference>
<protein>
    <submittedName>
        <fullName evidence="1">Uncharacterized protein</fullName>
    </submittedName>
</protein>
<accession>A0ABX1ZMJ4</accession>
<gene>
    <name evidence="1" type="ORF">GC097_14960</name>
</gene>
<reference evidence="1 2" key="1">
    <citation type="submission" date="2019-10" db="EMBL/GenBank/DDBJ databases">
        <title>Description of Paenibacillus pedi sp. nov.</title>
        <authorList>
            <person name="Carlier A."/>
            <person name="Qi S."/>
        </authorList>
    </citation>
    <scope>NUCLEOTIDE SEQUENCE [LARGE SCALE GENOMIC DNA]</scope>
    <source>
        <strain evidence="1 2">LMG 31457</strain>
    </source>
</reference>